<evidence type="ECO:0000256" key="9">
    <source>
        <dbReference type="ARBA" id="ARBA00023136"/>
    </source>
</evidence>
<protein>
    <recommendedName>
        <fullName evidence="10">Protein transport protein Sec61 subunit beta</fullName>
    </recommendedName>
</protein>
<keyword evidence="8 10" id="KW-0811">Translocation</keyword>
<evidence type="ECO:0000256" key="1">
    <source>
        <dbReference type="ARBA" id="ARBA00004389"/>
    </source>
</evidence>
<dbReference type="Pfam" id="PF03911">
    <property type="entry name" value="Sec61_beta"/>
    <property type="match status" value="1"/>
</dbReference>
<dbReference type="GO" id="GO:0005784">
    <property type="term" value="C:Sec61 translocon complex"/>
    <property type="evidence" value="ECO:0007669"/>
    <property type="project" value="UniProtKB-UniRule"/>
</dbReference>
<sequence>MTNQAGGGKATTTSGPAARGGGARQRKSTGTTSRRPLTVSTPKSPVFLFYSEDSPGIKVGPVPVLVMSLCFIVSVFLLHFWGRYTKSA</sequence>
<dbReference type="PIRSF" id="PIRSF006398">
    <property type="entry name" value="Sec61_beta_euk"/>
    <property type="match status" value="1"/>
</dbReference>
<keyword evidence="5 10" id="KW-0256">Endoplasmic reticulum</keyword>
<dbReference type="STRING" id="70667.A0A183TJC8"/>
<dbReference type="OrthoDB" id="5401193at2759"/>
<feature type="region of interest" description="Disordered" evidence="11">
    <location>
        <begin position="1"/>
        <end position="41"/>
    </location>
</feature>
<dbReference type="WBParaSite" id="SSLN_0001720901-mRNA-1">
    <property type="protein sequence ID" value="SSLN_0001720901-mRNA-1"/>
    <property type="gene ID" value="SSLN_0001720901"/>
</dbReference>
<evidence type="ECO:0000256" key="11">
    <source>
        <dbReference type="SAM" id="MobiDB-lite"/>
    </source>
</evidence>
<organism evidence="15">
    <name type="scientific">Schistocephalus solidus</name>
    <name type="common">Tapeworm</name>
    <dbReference type="NCBI Taxonomy" id="70667"/>
    <lineage>
        <taxon>Eukaryota</taxon>
        <taxon>Metazoa</taxon>
        <taxon>Spiralia</taxon>
        <taxon>Lophotrochozoa</taxon>
        <taxon>Platyhelminthes</taxon>
        <taxon>Cestoda</taxon>
        <taxon>Eucestoda</taxon>
        <taxon>Diphyllobothriidea</taxon>
        <taxon>Diphyllobothriidae</taxon>
        <taxon>Schistocephalus</taxon>
    </lineage>
</organism>
<evidence type="ECO:0000313" key="14">
    <source>
        <dbReference type="Proteomes" id="UP000275846"/>
    </source>
</evidence>
<evidence type="ECO:0000256" key="12">
    <source>
        <dbReference type="SAM" id="Phobius"/>
    </source>
</evidence>
<name>A0A183TJC8_SCHSO</name>
<keyword evidence="7 12" id="KW-1133">Transmembrane helix</keyword>
<feature type="transmembrane region" description="Helical" evidence="12">
    <location>
        <begin position="62"/>
        <end position="82"/>
    </location>
</feature>
<dbReference type="InterPro" id="IPR016482">
    <property type="entry name" value="SecG/Sec61-beta/Sbh"/>
</dbReference>
<dbReference type="EMBL" id="UYSU01041257">
    <property type="protein sequence ID" value="VDM02962.1"/>
    <property type="molecule type" value="Genomic_DNA"/>
</dbReference>
<evidence type="ECO:0000256" key="3">
    <source>
        <dbReference type="ARBA" id="ARBA00022448"/>
    </source>
</evidence>
<comment type="subcellular location">
    <subcellularLocation>
        <location evidence="1">Endoplasmic reticulum membrane</location>
        <topology evidence="1">Single-pass membrane protein</topology>
    </subcellularLocation>
</comment>
<evidence type="ECO:0000256" key="5">
    <source>
        <dbReference type="ARBA" id="ARBA00022824"/>
    </source>
</evidence>
<comment type="function">
    <text evidence="10">Necessary for protein translocation in the endoplasmic reticulum.</text>
</comment>
<feature type="compositionally biased region" description="Polar residues" evidence="11">
    <location>
        <begin position="28"/>
        <end position="41"/>
    </location>
</feature>
<evidence type="ECO:0000256" key="7">
    <source>
        <dbReference type="ARBA" id="ARBA00022989"/>
    </source>
</evidence>
<dbReference type="InterPro" id="IPR030671">
    <property type="entry name" value="Sec61-beta/Sbh"/>
</dbReference>
<evidence type="ECO:0000256" key="2">
    <source>
        <dbReference type="ARBA" id="ARBA00006103"/>
    </source>
</evidence>
<evidence type="ECO:0000256" key="8">
    <source>
        <dbReference type="ARBA" id="ARBA00023010"/>
    </source>
</evidence>
<keyword evidence="9 10" id="KW-0472">Membrane</keyword>
<keyword evidence="3 10" id="KW-0813">Transport</keyword>
<evidence type="ECO:0000256" key="4">
    <source>
        <dbReference type="ARBA" id="ARBA00022692"/>
    </source>
</evidence>
<evidence type="ECO:0000256" key="10">
    <source>
        <dbReference type="PIRNR" id="PIRNR006398"/>
    </source>
</evidence>
<evidence type="ECO:0000313" key="15">
    <source>
        <dbReference type="WBParaSite" id="SSLN_0001720901-mRNA-1"/>
    </source>
</evidence>
<dbReference type="AlphaFoldDB" id="A0A183TJC8"/>
<dbReference type="PANTHER" id="PTHR13509">
    <property type="entry name" value="SEC61 SUBUNIT BETA"/>
    <property type="match status" value="1"/>
</dbReference>
<keyword evidence="14" id="KW-1185">Reference proteome</keyword>
<comment type="similarity">
    <text evidence="2 10">Belongs to the SEC61-beta family.</text>
</comment>
<accession>A0A183TJC8</accession>
<evidence type="ECO:0000256" key="6">
    <source>
        <dbReference type="ARBA" id="ARBA00022927"/>
    </source>
</evidence>
<dbReference type="Proteomes" id="UP000275846">
    <property type="component" value="Unassembled WGS sequence"/>
</dbReference>
<keyword evidence="6 10" id="KW-0653">Protein transport</keyword>
<keyword evidence="4 12" id="KW-0812">Transmembrane</keyword>
<reference evidence="13 14" key="2">
    <citation type="submission" date="2018-11" db="EMBL/GenBank/DDBJ databases">
        <authorList>
            <consortium name="Pathogen Informatics"/>
        </authorList>
    </citation>
    <scope>NUCLEOTIDE SEQUENCE [LARGE SCALE GENOMIC DNA]</scope>
    <source>
        <strain evidence="13 14">NST_G2</strain>
    </source>
</reference>
<dbReference type="GO" id="GO:0006886">
    <property type="term" value="P:intracellular protein transport"/>
    <property type="evidence" value="ECO:0007669"/>
    <property type="project" value="InterPro"/>
</dbReference>
<proteinExistence type="inferred from homology"/>
<gene>
    <name evidence="13" type="ORF">SSLN_LOCUS16576</name>
</gene>
<evidence type="ECO:0000313" key="13">
    <source>
        <dbReference type="EMBL" id="VDM02962.1"/>
    </source>
</evidence>
<reference evidence="15" key="1">
    <citation type="submission" date="2016-06" db="UniProtKB">
        <authorList>
            <consortium name="WormBaseParasite"/>
        </authorList>
    </citation>
    <scope>IDENTIFICATION</scope>
</reference>